<accession>A0ABQ8JAY1</accession>
<name>A0ABQ8JAY1_DERPT</name>
<reference evidence="2 3" key="2">
    <citation type="journal article" date="2022" name="Mol. Biol. Evol.">
        <title>Comparative Genomics Reveals Insights into the Divergent Evolution of Astigmatic Mites and Household Pest Adaptations.</title>
        <authorList>
            <person name="Xiong Q."/>
            <person name="Wan A.T."/>
            <person name="Liu X."/>
            <person name="Fung C.S."/>
            <person name="Xiao X."/>
            <person name="Malainual N."/>
            <person name="Hou J."/>
            <person name="Wang L."/>
            <person name="Wang M."/>
            <person name="Yang K.Y."/>
            <person name="Cui Y."/>
            <person name="Leung E.L."/>
            <person name="Nong W."/>
            <person name="Shin S.K."/>
            <person name="Au S.W."/>
            <person name="Jeong K.Y."/>
            <person name="Chew F.T."/>
            <person name="Hui J.H."/>
            <person name="Leung T.F."/>
            <person name="Tungtrongchitr A."/>
            <person name="Zhong N."/>
            <person name="Liu Z."/>
            <person name="Tsui S.K."/>
        </authorList>
    </citation>
    <scope>NUCLEOTIDE SEQUENCE [LARGE SCALE GENOMIC DNA]</scope>
    <source>
        <strain evidence="2">Derp</strain>
    </source>
</reference>
<organism evidence="2 3">
    <name type="scientific">Dermatophagoides pteronyssinus</name>
    <name type="common">European house dust mite</name>
    <dbReference type="NCBI Taxonomy" id="6956"/>
    <lineage>
        <taxon>Eukaryota</taxon>
        <taxon>Metazoa</taxon>
        <taxon>Ecdysozoa</taxon>
        <taxon>Arthropoda</taxon>
        <taxon>Chelicerata</taxon>
        <taxon>Arachnida</taxon>
        <taxon>Acari</taxon>
        <taxon>Acariformes</taxon>
        <taxon>Sarcoptiformes</taxon>
        <taxon>Astigmata</taxon>
        <taxon>Psoroptidia</taxon>
        <taxon>Analgoidea</taxon>
        <taxon>Pyroglyphidae</taxon>
        <taxon>Dermatophagoidinae</taxon>
        <taxon>Dermatophagoides</taxon>
    </lineage>
</organism>
<comment type="caution">
    <text evidence="2">The sequence shown here is derived from an EMBL/GenBank/DDBJ whole genome shotgun (WGS) entry which is preliminary data.</text>
</comment>
<gene>
    <name evidence="2" type="ORF">DERP_001590</name>
</gene>
<dbReference type="Proteomes" id="UP000887458">
    <property type="component" value="Unassembled WGS sequence"/>
</dbReference>
<protein>
    <submittedName>
        <fullName evidence="2">Uncharacterized protein</fullName>
    </submittedName>
</protein>
<dbReference type="EMBL" id="NJHN03000054">
    <property type="protein sequence ID" value="KAH9419759.1"/>
    <property type="molecule type" value="Genomic_DNA"/>
</dbReference>
<reference evidence="2 3" key="1">
    <citation type="journal article" date="2018" name="J. Allergy Clin. Immunol.">
        <title>High-quality assembly of Dermatophagoides pteronyssinus genome and transcriptome reveals a wide range of novel allergens.</title>
        <authorList>
            <person name="Liu X.Y."/>
            <person name="Yang K.Y."/>
            <person name="Wang M.Q."/>
            <person name="Kwok J.S."/>
            <person name="Zeng X."/>
            <person name="Yang Z."/>
            <person name="Xiao X.J."/>
            <person name="Lau C.P."/>
            <person name="Li Y."/>
            <person name="Huang Z.M."/>
            <person name="Ba J.G."/>
            <person name="Yim A.K."/>
            <person name="Ouyang C.Y."/>
            <person name="Ngai S.M."/>
            <person name="Chan T.F."/>
            <person name="Leung E.L."/>
            <person name="Liu L."/>
            <person name="Liu Z.G."/>
            <person name="Tsui S.K."/>
        </authorList>
    </citation>
    <scope>NUCLEOTIDE SEQUENCE [LARGE SCALE GENOMIC DNA]</scope>
    <source>
        <strain evidence="2">Derp</strain>
    </source>
</reference>
<keyword evidence="1" id="KW-1133">Transmembrane helix</keyword>
<feature type="transmembrane region" description="Helical" evidence="1">
    <location>
        <begin position="38"/>
        <end position="54"/>
    </location>
</feature>
<keyword evidence="1" id="KW-0812">Transmembrane</keyword>
<keyword evidence="3" id="KW-1185">Reference proteome</keyword>
<evidence type="ECO:0000313" key="2">
    <source>
        <dbReference type="EMBL" id="KAH9419759.1"/>
    </source>
</evidence>
<sequence length="69" mass="7855">MVGPCLGCIGCTNKKKEPDEFSFTVKTSEMTLPTLTNHILYILCINIIWINRFIHDARWFNSVLGIIIA</sequence>
<evidence type="ECO:0000256" key="1">
    <source>
        <dbReference type="SAM" id="Phobius"/>
    </source>
</evidence>
<evidence type="ECO:0000313" key="3">
    <source>
        <dbReference type="Proteomes" id="UP000887458"/>
    </source>
</evidence>
<proteinExistence type="predicted"/>
<keyword evidence="1" id="KW-0472">Membrane</keyword>